<name>A0A9E4TAZ3_9GAMM</name>
<dbReference type="Pfam" id="PF08447">
    <property type="entry name" value="PAS_3"/>
    <property type="match status" value="1"/>
</dbReference>
<dbReference type="Pfam" id="PF00990">
    <property type="entry name" value="GGDEF"/>
    <property type="match status" value="1"/>
</dbReference>
<gene>
    <name evidence="7" type="ORF">JAZ07_24315</name>
</gene>
<evidence type="ECO:0000256" key="3">
    <source>
        <dbReference type="ARBA" id="ARBA00034247"/>
    </source>
</evidence>
<comment type="catalytic activity">
    <reaction evidence="3">
        <text>2 GTP = 3',3'-c-di-GMP + 2 diphosphate</text>
        <dbReference type="Rhea" id="RHEA:24898"/>
        <dbReference type="ChEBI" id="CHEBI:33019"/>
        <dbReference type="ChEBI" id="CHEBI:37565"/>
        <dbReference type="ChEBI" id="CHEBI:58805"/>
        <dbReference type="EC" id="2.7.7.65"/>
    </reaction>
</comment>
<dbReference type="CDD" id="cd00130">
    <property type="entry name" value="PAS"/>
    <property type="match status" value="1"/>
</dbReference>
<dbReference type="InterPro" id="IPR000014">
    <property type="entry name" value="PAS"/>
</dbReference>
<comment type="cofactor">
    <cofactor evidence="1">
        <name>Mg(2+)</name>
        <dbReference type="ChEBI" id="CHEBI:18420"/>
    </cofactor>
</comment>
<dbReference type="SMART" id="SM00267">
    <property type="entry name" value="GGDEF"/>
    <property type="match status" value="1"/>
</dbReference>
<dbReference type="InterPro" id="IPR035965">
    <property type="entry name" value="PAS-like_dom_sf"/>
</dbReference>
<dbReference type="FunFam" id="3.30.70.270:FF:000001">
    <property type="entry name" value="Diguanylate cyclase domain protein"/>
    <property type="match status" value="1"/>
</dbReference>
<evidence type="ECO:0000259" key="5">
    <source>
        <dbReference type="PROSITE" id="PS50113"/>
    </source>
</evidence>
<evidence type="ECO:0000256" key="4">
    <source>
        <dbReference type="SAM" id="Coils"/>
    </source>
</evidence>
<dbReference type="SMART" id="SM00091">
    <property type="entry name" value="PAS"/>
    <property type="match status" value="1"/>
</dbReference>
<sequence length="323" mass="37513">MSVGSQGNLVTELEKKIQKLEQENRRLKEAQVEINTAKELYLHIFQEFPALIWRANTEKLCDYFNTTWLNFTGRSMEQEYGNGWAEGVHPEDVERCIQIYVSHFDRREPFSMEYRLKNRQGEYRWILDYGRPYYDLDETFLGYIGSCYDITESRRNEQRLEKLSTTDALTKIYNRYKLDTVLSNEVIRSKRYGHALSLIIMDIDDFKMVNDAHGHHAGDLLLKNIARILQENIREADTLGRWGGEEFMVICPDTDLNGSILLADKLRAAIERYDLPHVTTRTASFGVAAFNTGDECIDLVKRADSALYSAKNSGKNRVEPEIR</sequence>
<feature type="domain" description="GGDEF" evidence="6">
    <location>
        <begin position="194"/>
        <end position="323"/>
    </location>
</feature>
<dbReference type="PANTHER" id="PTHR45138">
    <property type="entry name" value="REGULATORY COMPONENTS OF SENSORY TRANSDUCTION SYSTEM"/>
    <property type="match status" value="1"/>
</dbReference>
<dbReference type="EMBL" id="JAEPCM010000925">
    <property type="protein sequence ID" value="MCG7949472.1"/>
    <property type="molecule type" value="Genomic_DNA"/>
</dbReference>
<evidence type="ECO:0000256" key="1">
    <source>
        <dbReference type="ARBA" id="ARBA00001946"/>
    </source>
</evidence>
<evidence type="ECO:0000313" key="7">
    <source>
        <dbReference type="EMBL" id="MCG7949472.1"/>
    </source>
</evidence>
<dbReference type="PROSITE" id="PS50887">
    <property type="entry name" value="GGDEF"/>
    <property type="match status" value="1"/>
</dbReference>
<dbReference type="InterPro" id="IPR000700">
    <property type="entry name" value="PAS-assoc_C"/>
</dbReference>
<accession>A0A9E4TAZ3</accession>
<feature type="domain" description="PAC" evidence="5">
    <location>
        <begin position="110"/>
        <end position="162"/>
    </location>
</feature>
<dbReference type="SUPFAM" id="SSF55073">
    <property type="entry name" value="Nucleotide cyclase"/>
    <property type="match status" value="1"/>
</dbReference>
<dbReference type="PANTHER" id="PTHR45138:SF9">
    <property type="entry name" value="DIGUANYLATE CYCLASE DGCM-RELATED"/>
    <property type="match status" value="1"/>
</dbReference>
<feature type="coiled-coil region" evidence="4">
    <location>
        <begin position="3"/>
        <end position="40"/>
    </location>
</feature>
<keyword evidence="4" id="KW-0175">Coiled coil</keyword>
<dbReference type="CDD" id="cd01949">
    <property type="entry name" value="GGDEF"/>
    <property type="match status" value="1"/>
</dbReference>
<dbReference type="PROSITE" id="PS50113">
    <property type="entry name" value="PAC"/>
    <property type="match status" value="1"/>
</dbReference>
<dbReference type="InterPro" id="IPR029787">
    <property type="entry name" value="Nucleotide_cyclase"/>
</dbReference>
<dbReference type="AlphaFoldDB" id="A0A9E4TAZ3"/>
<dbReference type="SMART" id="SM00086">
    <property type="entry name" value="PAC"/>
    <property type="match status" value="1"/>
</dbReference>
<dbReference type="NCBIfam" id="TIGR00254">
    <property type="entry name" value="GGDEF"/>
    <property type="match status" value="1"/>
</dbReference>
<dbReference type="Gene3D" id="3.30.70.270">
    <property type="match status" value="1"/>
</dbReference>
<dbReference type="InterPro" id="IPR013655">
    <property type="entry name" value="PAS_fold_3"/>
</dbReference>
<organism evidence="7 8">
    <name type="scientific">Candidatus Thiodiazotropha taylori</name>
    <dbReference type="NCBI Taxonomy" id="2792791"/>
    <lineage>
        <taxon>Bacteria</taxon>
        <taxon>Pseudomonadati</taxon>
        <taxon>Pseudomonadota</taxon>
        <taxon>Gammaproteobacteria</taxon>
        <taxon>Chromatiales</taxon>
        <taxon>Sedimenticolaceae</taxon>
        <taxon>Candidatus Thiodiazotropha</taxon>
    </lineage>
</organism>
<dbReference type="InterPro" id="IPR000160">
    <property type="entry name" value="GGDEF_dom"/>
</dbReference>
<dbReference type="InterPro" id="IPR050469">
    <property type="entry name" value="Diguanylate_Cyclase"/>
</dbReference>
<dbReference type="SUPFAM" id="SSF55785">
    <property type="entry name" value="PYP-like sensor domain (PAS domain)"/>
    <property type="match status" value="1"/>
</dbReference>
<evidence type="ECO:0000313" key="8">
    <source>
        <dbReference type="Proteomes" id="UP000886667"/>
    </source>
</evidence>
<dbReference type="EC" id="2.7.7.65" evidence="2"/>
<evidence type="ECO:0000256" key="2">
    <source>
        <dbReference type="ARBA" id="ARBA00012528"/>
    </source>
</evidence>
<comment type="caution">
    <text evidence="7">The sequence shown here is derived from an EMBL/GenBank/DDBJ whole genome shotgun (WGS) entry which is preliminary data.</text>
</comment>
<reference evidence="7" key="1">
    <citation type="journal article" date="2021" name="Proc. Natl. Acad. Sci. U.S.A.">
        <title>Global biogeography of chemosynthetic symbionts reveals both localized and globally distributed symbiont groups. .</title>
        <authorList>
            <person name="Osvatic J.T."/>
            <person name="Wilkins L.G.E."/>
            <person name="Leibrecht L."/>
            <person name="Leray M."/>
            <person name="Zauner S."/>
            <person name="Polzin J."/>
            <person name="Camacho Y."/>
            <person name="Gros O."/>
            <person name="van Gils J.A."/>
            <person name="Eisen J.A."/>
            <person name="Petersen J.M."/>
            <person name="Yuen B."/>
        </authorList>
    </citation>
    <scope>NUCLEOTIDE SEQUENCE</scope>
    <source>
        <strain evidence="7">MAGclacostrist064TRANS</strain>
    </source>
</reference>
<proteinExistence type="predicted"/>
<evidence type="ECO:0000259" key="6">
    <source>
        <dbReference type="PROSITE" id="PS50887"/>
    </source>
</evidence>
<dbReference type="GO" id="GO:0052621">
    <property type="term" value="F:diguanylate cyclase activity"/>
    <property type="evidence" value="ECO:0007669"/>
    <property type="project" value="UniProtKB-EC"/>
</dbReference>
<dbReference type="InterPro" id="IPR043128">
    <property type="entry name" value="Rev_trsase/Diguanyl_cyclase"/>
</dbReference>
<dbReference type="Proteomes" id="UP000886667">
    <property type="component" value="Unassembled WGS sequence"/>
</dbReference>
<dbReference type="FunFam" id="3.30.450.20:FF:000099">
    <property type="entry name" value="Sensory box sensor histidine kinase"/>
    <property type="match status" value="1"/>
</dbReference>
<dbReference type="NCBIfam" id="TIGR00229">
    <property type="entry name" value="sensory_box"/>
    <property type="match status" value="1"/>
</dbReference>
<protein>
    <recommendedName>
        <fullName evidence="2">diguanylate cyclase</fullName>
        <ecNumber evidence="2">2.7.7.65</ecNumber>
    </recommendedName>
</protein>
<dbReference type="Gene3D" id="3.30.450.20">
    <property type="entry name" value="PAS domain"/>
    <property type="match status" value="1"/>
</dbReference>
<dbReference type="InterPro" id="IPR001610">
    <property type="entry name" value="PAC"/>
</dbReference>